<accession>A0A9Q0SH65</accession>
<evidence type="ECO:0000313" key="2">
    <source>
        <dbReference type="Proteomes" id="UP001151529"/>
    </source>
</evidence>
<dbReference type="Pfam" id="PF03140">
    <property type="entry name" value="DUF247"/>
    <property type="match status" value="1"/>
</dbReference>
<dbReference type="PANTHER" id="PTHR31549">
    <property type="entry name" value="PROTEIN, PUTATIVE (DUF247)-RELATED-RELATED"/>
    <property type="match status" value="1"/>
</dbReference>
<organism evidence="1 2">
    <name type="scientific">Salix viminalis</name>
    <name type="common">Common osier</name>
    <name type="synonym">Basket willow</name>
    <dbReference type="NCBI Taxonomy" id="40686"/>
    <lineage>
        <taxon>Eukaryota</taxon>
        <taxon>Viridiplantae</taxon>
        <taxon>Streptophyta</taxon>
        <taxon>Embryophyta</taxon>
        <taxon>Tracheophyta</taxon>
        <taxon>Spermatophyta</taxon>
        <taxon>Magnoliopsida</taxon>
        <taxon>eudicotyledons</taxon>
        <taxon>Gunneridae</taxon>
        <taxon>Pentapetalae</taxon>
        <taxon>rosids</taxon>
        <taxon>fabids</taxon>
        <taxon>Malpighiales</taxon>
        <taxon>Salicaceae</taxon>
        <taxon>Saliceae</taxon>
        <taxon>Salix</taxon>
    </lineage>
</organism>
<dbReference type="InterPro" id="IPR004158">
    <property type="entry name" value="DUF247_pln"/>
</dbReference>
<gene>
    <name evidence="1" type="ORF">OIU85_010459</name>
</gene>
<dbReference type="PANTHER" id="PTHR31549:SF149">
    <property type="entry name" value="ISOPRENOID SYNTHASE DOMAIN-CONTAINING PROTEIN"/>
    <property type="match status" value="1"/>
</dbReference>
<evidence type="ECO:0000313" key="1">
    <source>
        <dbReference type="EMBL" id="KAJ6677297.1"/>
    </source>
</evidence>
<dbReference type="OrthoDB" id="1849062at2759"/>
<keyword evidence="2" id="KW-1185">Reference proteome</keyword>
<reference evidence="1" key="2">
    <citation type="journal article" date="2023" name="Int. J. Mol. Sci.">
        <title>De Novo Assembly and Annotation of 11 Diverse Shrub Willow (Salix) Genomes Reveals Novel Gene Organization in Sex-Linked Regions.</title>
        <authorList>
            <person name="Hyden B."/>
            <person name="Feng K."/>
            <person name="Yates T.B."/>
            <person name="Jawdy S."/>
            <person name="Cereghino C."/>
            <person name="Smart L.B."/>
            <person name="Muchero W."/>
        </authorList>
    </citation>
    <scope>NUCLEOTIDE SEQUENCE [LARGE SCALE GENOMIC DNA]</scope>
    <source>
        <tissue evidence="1">Shoot tip</tissue>
    </source>
</reference>
<protein>
    <submittedName>
        <fullName evidence="1">Uncharacterized protein</fullName>
    </submittedName>
</protein>
<name>A0A9Q0SH65_SALVM</name>
<dbReference type="AlphaFoldDB" id="A0A9Q0SH65"/>
<comment type="caution">
    <text evidence="1">The sequence shown here is derived from an EMBL/GenBank/DDBJ whole genome shotgun (WGS) entry which is preliminary data.</text>
</comment>
<dbReference type="Proteomes" id="UP001151529">
    <property type="component" value="Chromosome 15Z"/>
</dbReference>
<proteinExistence type="predicted"/>
<dbReference type="EMBL" id="JAPFFL010000015">
    <property type="protein sequence ID" value="KAJ6677297.1"/>
    <property type="molecule type" value="Genomic_DNA"/>
</dbReference>
<reference evidence="1" key="1">
    <citation type="submission" date="2022-11" db="EMBL/GenBank/DDBJ databases">
        <authorList>
            <person name="Hyden B.L."/>
            <person name="Feng K."/>
            <person name="Yates T."/>
            <person name="Jawdy S."/>
            <person name="Smart L.B."/>
            <person name="Muchero W."/>
        </authorList>
    </citation>
    <scope>NUCLEOTIDE SEQUENCE</scope>
    <source>
        <tissue evidence="1">Shoot tip</tissue>
    </source>
</reference>
<sequence length="478" mass="55321">MSSEAVLDIGGTTDAWLQSLVTESSAIDPNQENEPEIPRVPSEFRWMTENSDCYDPLVVSIGPYHHGKENLQEMEKLKAKMAGQFVSDRRQDADEMYSKVKELVSDARECYAEESTRQFYDEEFAQMMFLDGCFILEVIFNKLQKQKLTKDEVTSVTRDLFLLENQLPFQVLIPLMRIYLTSGHYSAVERRTSSSKQSWSSERIDRELVKTMEEFFKTIHEIPLHRESCWEKISNFLKSLRSKDTDTVSELDFYHHLLDFFYFKFVYGEGQHQRESRSNREITSWYRYYSVNELKNVGISFAPSNTSVFVDVNFKNTSLGGAIRIPPLNIEDSTKSLLLNLAAYETCAGWSGKCTSYLCFIRSLIDKPEDVKELRWKGILRTTIGTDDQIANIFKEMTTNLAPNPSAYRDVKNYVESYFRSTIHRFIFQNKSRISEAVVKYSFIYGIAVSAIQAYLSETKQRPDYGICSCSNATLLHH</sequence>